<evidence type="ECO:0000313" key="1">
    <source>
        <dbReference type="EMBL" id="SDY07082.1"/>
    </source>
</evidence>
<accession>A0A1H3GUS2</accession>
<reference evidence="1 2" key="1">
    <citation type="submission" date="2016-10" db="EMBL/GenBank/DDBJ databases">
        <authorList>
            <person name="de Groot N.N."/>
        </authorList>
    </citation>
    <scope>NUCLEOTIDE SEQUENCE [LARGE SCALE GENOMIC DNA]</scope>
    <source>
        <strain evidence="1 2">CPCC 202699</strain>
    </source>
</reference>
<keyword evidence="2" id="KW-1185">Reference proteome</keyword>
<dbReference type="RefSeq" id="WP_091291264.1">
    <property type="nucleotide sequence ID" value="NZ_FNON01000004.1"/>
</dbReference>
<organism evidence="1 2">
    <name type="scientific">Amycolatopsis xylanica</name>
    <dbReference type="NCBI Taxonomy" id="589385"/>
    <lineage>
        <taxon>Bacteria</taxon>
        <taxon>Bacillati</taxon>
        <taxon>Actinomycetota</taxon>
        <taxon>Actinomycetes</taxon>
        <taxon>Pseudonocardiales</taxon>
        <taxon>Pseudonocardiaceae</taxon>
        <taxon>Amycolatopsis</taxon>
    </lineage>
</organism>
<dbReference type="OrthoDB" id="4562539at2"/>
<dbReference type="AlphaFoldDB" id="A0A1H3GUS2"/>
<dbReference type="Gene3D" id="1.10.287.1060">
    <property type="entry name" value="ESAT-6-like"/>
    <property type="match status" value="1"/>
</dbReference>
<sequence length="104" mass="11446">MAEEFFLDPDGVGQATRDLKASGRRLSGAFTKLTETLDRHDGCWGDDDIGKGFEKSYRQPSTEARTGIKDTVDGILGVCDEVDKSVEIFESVDQENAERIDKSA</sequence>
<name>A0A1H3GUS2_9PSEU</name>
<dbReference type="STRING" id="589385.SAMN05421504_104411"/>
<protein>
    <recommendedName>
        <fullName evidence="3">Excreted virulence factor EspC, type VII ESX diderm</fullName>
    </recommendedName>
</protein>
<gene>
    <name evidence="1" type="ORF">SAMN05421504_104411</name>
</gene>
<evidence type="ECO:0008006" key="3">
    <source>
        <dbReference type="Google" id="ProtNLM"/>
    </source>
</evidence>
<dbReference type="EMBL" id="FNON01000004">
    <property type="protein sequence ID" value="SDY07082.1"/>
    <property type="molecule type" value="Genomic_DNA"/>
</dbReference>
<evidence type="ECO:0000313" key="2">
    <source>
        <dbReference type="Proteomes" id="UP000199515"/>
    </source>
</evidence>
<proteinExistence type="predicted"/>
<dbReference type="Proteomes" id="UP000199515">
    <property type="component" value="Unassembled WGS sequence"/>
</dbReference>